<dbReference type="EMBL" id="AEPY01000001">
    <property type="protein sequence ID" value="EFU81097.1"/>
    <property type="molecule type" value="Genomic_DNA"/>
</dbReference>
<keyword evidence="4" id="KW-0378">Hydrolase</keyword>
<gene>
    <name evidence="4" type="ORF">HMPREF0388_0249</name>
</gene>
<dbReference type="PANTHER" id="PTHR30486:SF6">
    <property type="entry name" value="TYPE IV PILUS RETRACTATION ATPASE PILT"/>
    <property type="match status" value="1"/>
</dbReference>
<dbReference type="Proteomes" id="UP000005573">
    <property type="component" value="Unassembled WGS sequence"/>
</dbReference>
<dbReference type="NCBIfam" id="TIGR03819">
    <property type="entry name" value="heli_sec_ATPase"/>
    <property type="match status" value="1"/>
</dbReference>
<feature type="compositionally biased region" description="Polar residues" evidence="2">
    <location>
        <begin position="399"/>
        <end position="409"/>
    </location>
</feature>
<dbReference type="Gene3D" id="3.30.450.90">
    <property type="match status" value="1"/>
</dbReference>
<accession>E6LWL2</accession>
<dbReference type="Gene3D" id="3.40.50.300">
    <property type="entry name" value="P-loop containing nucleotide triphosphate hydrolases"/>
    <property type="match status" value="1"/>
</dbReference>
<evidence type="ECO:0000259" key="3">
    <source>
        <dbReference type="Pfam" id="PF00437"/>
    </source>
</evidence>
<dbReference type="InterPro" id="IPR022399">
    <property type="entry name" value="TadA-like_ATPase"/>
</dbReference>
<comment type="similarity">
    <text evidence="1">Belongs to the GSP E family.</text>
</comment>
<dbReference type="PANTHER" id="PTHR30486">
    <property type="entry name" value="TWITCHING MOTILITY PROTEIN PILT"/>
    <property type="match status" value="1"/>
</dbReference>
<reference evidence="4 5" key="1">
    <citation type="submission" date="2010-12" db="EMBL/GenBank/DDBJ databases">
        <authorList>
            <person name="Muzny D."/>
            <person name="Qin X."/>
            <person name="Deng J."/>
            <person name="Jiang H."/>
            <person name="Liu Y."/>
            <person name="Qu J."/>
            <person name="Song X.-Z."/>
            <person name="Zhang L."/>
            <person name="Thornton R."/>
            <person name="Coyle M."/>
            <person name="Francisco L."/>
            <person name="Jackson L."/>
            <person name="Javaid M."/>
            <person name="Korchina V."/>
            <person name="Kovar C."/>
            <person name="Mata R."/>
            <person name="Mathew T."/>
            <person name="Ngo R."/>
            <person name="Nguyen L."/>
            <person name="Nguyen N."/>
            <person name="Okwuonu G."/>
            <person name="Ongeri F."/>
            <person name="Pham C."/>
            <person name="Simmons D."/>
            <person name="Wilczek-Boney K."/>
            <person name="Hale W."/>
            <person name="Jakkamsetti A."/>
            <person name="Pham P."/>
            <person name="Ruth R."/>
            <person name="San Lucas F."/>
            <person name="Warren J."/>
            <person name="Zhang J."/>
            <person name="Zhao Z."/>
            <person name="Zhou C."/>
            <person name="Zhu D."/>
            <person name="Lee S."/>
            <person name="Bess C."/>
            <person name="Blankenburg K."/>
            <person name="Forbes L."/>
            <person name="Fu Q."/>
            <person name="Gubbala S."/>
            <person name="Hirani K."/>
            <person name="Jayaseelan J.C."/>
            <person name="Lara F."/>
            <person name="Munidasa M."/>
            <person name="Palculict T."/>
            <person name="Patil S."/>
            <person name="Pu L.-L."/>
            <person name="Saada N."/>
            <person name="Tang L."/>
            <person name="Weissenberger G."/>
            <person name="Zhu Y."/>
            <person name="Hemphill L."/>
            <person name="Shang Y."/>
            <person name="Youmans B."/>
            <person name="Ayvaz T."/>
            <person name="Ross M."/>
            <person name="Santibanez J."/>
            <person name="Aqrawi P."/>
            <person name="Gross S."/>
            <person name="Joshi V."/>
            <person name="Fowler G."/>
            <person name="Nazareth L."/>
            <person name="Reid J."/>
            <person name="Worley K."/>
            <person name="Petrosino J."/>
            <person name="Highlander S."/>
            <person name="Gibbs R."/>
        </authorList>
    </citation>
    <scope>NUCLEOTIDE SEQUENCE [LARGE SCALE GENOMIC DNA]</scope>
    <source>
        <strain evidence="4 5">ATCC 51333</strain>
    </source>
</reference>
<proteinExistence type="inferred from homology"/>
<sequence length="490" mass="51379">MNIGEMRRLVATGLDPAQAILQTAPAATTTGELAQGARGLRQSLEGVDEPLGSLLTRPGVTDLLVNSPEEAWIDAGAGLEKVPDFSMGSAVALRRAAVRMAAAAGQRLDDATPIVDATLPSGVRLHAVLPPLSGDSAVISLRVPSPVALPLEAVVASGMVSSWLAEVLRRLVQVRASGLITGATGTGKTTLLACLLGLAAPDERLICIEEVSELRPAHPHVVHLQARGANVQGAGGVSLSDLVKAAMRMRPDRLILGEARGAEVREMLSALNTGHRGGWATVHANSALEVPARLEALGALAGMNREALCAQSLPAFDVIVHLRRFRNQDGRVRRAVVQLARLVRGADGALAAKAVLDFNPQTGAVQRLEGWRDFAVQFELPEPPRDSVSTVSAAAGSPATVTDTPSHSTALVTPKPGHADPELVNSDPELVRSDAKLLHLEPELTETSRVATLTPPPKWQVPQLEWNPVGERNQVPSGSVNVLADIQGVG</sequence>
<keyword evidence="4" id="KW-0067">ATP-binding</keyword>
<dbReference type="InterPro" id="IPR050921">
    <property type="entry name" value="T4SS_GSP_E_ATPase"/>
</dbReference>
<dbReference type="AlphaFoldDB" id="E6LWL2"/>
<dbReference type="Pfam" id="PF00437">
    <property type="entry name" value="T2SSE"/>
    <property type="match status" value="1"/>
</dbReference>
<dbReference type="RefSeq" id="WP_004008709.1">
    <property type="nucleotide sequence ID" value="NZ_GL622340.1"/>
</dbReference>
<dbReference type="SUPFAM" id="SSF52540">
    <property type="entry name" value="P-loop containing nucleoside triphosphate hydrolases"/>
    <property type="match status" value="1"/>
</dbReference>
<name>E6LWL2_9ACTO</name>
<organism evidence="4 5">
    <name type="scientific">Mobiluncus curtisii ATCC 51333</name>
    <dbReference type="NCBI Taxonomy" id="887326"/>
    <lineage>
        <taxon>Bacteria</taxon>
        <taxon>Bacillati</taxon>
        <taxon>Actinomycetota</taxon>
        <taxon>Actinomycetes</taxon>
        <taxon>Actinomycetales</taxon>
        <taxon>Actinomycetaceae</taxon>
        <taxon>Mobiluncus</taxon>
    </lineage>
</organism>
<dbReference type="GO" id="GO:0004386">
    <property type="term" value="F:helicase activity"/>
    <property type="evidence" value="ECO:0007669"/>
    <property type="project" value="UniProtKB-KW"/>
</dbReference>
<keyword evidence="4" id="KW-0547">Nucleotide-binding</keyword>
<evidence type="ECO:0000313" key="5">
    <source>
        <dbReference type="Proteomes" id="UP000005573"/>
    </source>
</evidence>
<evidence type="ECO:0000256" key="2">
    <source>
        <dbReference type="SAM" id="MobiDB-lite"/>
    </source>
</evidence>
<dbReference type="HOGENOM" id="CLU_005379_8_2_11"/>
<dbReference type="CDD" id="cd01130">
    <property type="entry name" value="VirB11-like_ATPase"/>
    <property type="match status" value="1"/>
</dbReference>
<feature type="region of interest" description="Disordered" evidence="2">
    <location>
        <begin position="383"/>
        <end position="409"/>
    </location>
</feature>
<feature type="domain" description="Bacterial type II secretion system protein E" evidence="3">
    <location>
        <begin position="49"/>
        <end position="303"/>
    </location>
</feature>
<protein>
    <submittedName>
        <fullName evidence="4">Helicase/secretion neighborhood ATPase</fullName>
    </submittedName>
</protein>
<evidence type="ECO:0000313" key="4">
    <source>
        <dbReference type="EMBL" id="EFU81097.1"/>
    </source>
</evidence>
<dbReference type="InterPro" id="IPR027417">
    <property type="entry name" value="P-loop_NTPase"/>
</dbReference>
<evidence type="ECO:0000256" key="1">
    <source>
        <dbReference type="ARBA" id="ARBA00006611"/>
    </source>
</evidence>
<dbReference type="InterPro" id="IPR001482">
    <property type="entry name" value="T2SS/T4SS_dom"/>
</dbReference>
<keyword evidence="4" id="KW-0347">Helicase</keyword>
<dbReference type="GO" id="GO:0016887">
    <property type="term" value="F:ATP hydrolysis activity"/>
    <property type="evidence" value="ECO:0007669"/>
    <property type="project" value="InterPro"/>
</dbReference>
<comment type="caution">
    <text evidence="4">The sequence shown here is derived from an EMBL/GenBank/DDBJ whole genome shotgun (WGS) entry which is preliminary data.</text>
</comment>